<reference evidence="2 3" key="1">
    <citation type="submission" date="2019-05" db="EMBL/GenBank/DDBJ databases">
        <title>Draft Whole-Genome sequence of the green sulfur bacterium Prosthecochloris vibrioformis DSM 260.</title>
        <authorList>
            <person name="Meyer T.E."/>
            <person name="Kyndt J.A."/>
        </authorList>
    </citation>
    <scope>NUCLEOTIDE SEQUENCE [LARGE SCALE GENOMIC DNA]</scope>
    <source>
        <strain evidence="2 3">DSM 260</strain>
    </source>
</reference>
<dbReference type="RefSeq" id="WP_139627092.1">
    <property type="nucleotide sequence ID" value="NZ_VDCI01000032.1"/>
</dbReference>
<keyword evidence="3" id="KW-1185">Reference proteome</keyword>
<dbReference type="PANTHER" id="PTHR42957:SF1">
    <property type="entry name" value="HELICASE MJ1565-RELATED"/>
    <property type="match status" value="1"/>
</dbReference>
<sequence length="336" mass="36791">MTIVPRPGGASDEVDPAYAKNNQGNDLTGDVMSVVPPVYRTIKTTGPATERVNWGKEPIGIRQQLATLGTKLKDPRYNFICNPGDWRPDIDGKINSDLDSLIQGWIGNSKPITILDLSGIPSTILNDIIGAVLRILYDAVFWGRNLPEGARERPLLLILEEAHTYLGKDNSGTASVAVKRIAKEGRKYGVGMLVVSQRPSEIDPTILSQCGTTIAMRLANNTDRGHVTGAASDNLKGLFEMLPILRTGEAIIVGEAVSLPIRTLIAPPPPDQRPDSIDPKVASHGSEEDGFESPGGWNQKIENENYNPMIHQWRTQSAKYDHEFHKTTNEQGENNE</sequence>
<evidence type="ECO:0000256" key="1">
    <source>
        <dbReference type="SAM" id="MobiDB-lite"/>
    </source>
</evidence>
<dbReference type="EMBL" id="VDCI01000032">
    <property type="protein sequence ID" value="TNJ33410.1"/>
    <property type="molecule type" value="Genomic_DNA"/>
</dbReference>
<dbReference type="InterPro" id="IPR027417">
    <property type="entry name" value="P-loop_NTPase"/>
</dbReference>
<dbReference type="SUPFAM" id="SSF52540">
    <property type="entry name" value="P-loop containing nucleoside triphosphate hydrolases"/>
    <property type="match status" value="1"/>
</dbReference>
<accession>A0A5C4RQF2</accession>
<protein>
    <submittedName>
        <fullName evidence="2">ATP-binding protein</fullName>
    </submittedName>
</protein>
<feature type="compositionally biased region" description="Basic and acidic residues" evidence="1">
    <location>
        <begin position="319"/>
        <end position="328"/>
    </location>
</feature>
<proteinExistence type="predicted"/>
<evidence type="ECO:0000313" key="2">
    <source>
        <dbReference type="EMBL" id="TNJ33410.1"/>
    </source>
</evidence>
<evidence type="ECO:0000313" key="3">
    <source>
        <dbReference type="Proteomes" id="UP000309544"/>
    </source>
</evidence>
<dbReference type="AlphaFoldDB" id="A0A5C4RQF2"/>
<keyword evidence="2" id="KW-0547">Nucleotide-binding</keyword>
<dbReference type="PANTHER" id="PTHR42957">
    <property type="entry name" value="HELICASE MJ1565-RELATED"/>
    <property type="match status" value="1"/>
</dbReference>
<keyword evidence="2" id="KW-0067">ATP-binding</keyword>
<dbReference type="Gene3D" id="3.40.50.300">
    <property type="entry name" value="P-loop containing nucleotide triphosphate hydrolases"/>
    <property type="match status" value="1"/>
</dbReference>
<organism evidence="2 3">
    <name type="scientific">Prosthecochloris vibrioformis</name>
    <name type="common">Chlorobium vibrioforme</name>
    <dbReference type="NCBI Taxonomy" id="1098"/>
    <lineage>
        <taxon>Bacteria</taxon>
        <taxon>Pseudomonadati</taxon>
        <taxon>Chlorobiota</taxon>
        <taxon>Chlorobiia</taxon>
        <taxon>Chlorobiales</taxon>
        <taxon>Chlorobiaceae</taxon>
        <taxon>Prosthecochloris</taxon>
    </lineage>
</organism>
<gene>
    <name evidence="2" type="ORF">FGF68_10835</name>
</gene>
<dbReference type="Proteomes" id="UP000309544">
    <property type="component" value="Unassembled WGS sequence"/>
</dbReference>
<feature type="region of interest" description="Disordered" evidence="1">
    <location>
        <begin position="265"/>
        <end position="336"/>
    </location>
</feature>
<feature type="region of interest" description="Disordered" evidence="1">
    <location>
        <begin position="1"/>
        <end position="28"/>
    </location>
</feature>
<dbReference type="InterPro" id="IPR008571">
    <property type="entry name" value="HerA-like"/>
</dbReference>
<dbReference type="GO" id="GO:0005524">
    <property type="term" value="F:ATP binding"/>
    <property type="evidence" value="ECO:0007669"/>
    <property type="project" value="UniProtKB-KW"/>
</dbReference>
<dbReference type="CDD" id="cd01127">
    <property type="entry name" value="TrwB_TraG_TraD_VirD4"/>
    <property type="match status" value="1"/>
</dbReference>
<name>A0A5C4RQF2_PROVB</name>
<comment type="caution">
    <text evidence="2">The sequence shown here is derived from an EMBL/GenBank/DDBJ whole genome shotgun (WGS) entry which is preliminary data.</text>
</comment>